<protein>
    <submittedName>
        <fullName evidence="2">Uncharacterized protein</fullName>
    </submittedName>
</protein>
<feature type="chain" id="PRO_5003774358" evidence="1">
    <location>
        <begin position="17"/>
        <end position="97"/>
    </location>
</feature>
<name>J3LXM8_ORYBR</name>
<accession>J3LXM8</accession>
<evidence type="ECO:0000313" key="2">
    <source>
        <dbReference type="EnsemblPlants" id="OB04G19030.1"/>
    </source>
</evidence>
<proteinExistence type="predicted"/>
<evidence type="ECO:0000256" key="1">
    <source>
        <dbReference type="SAM" id="SignalP"/>
    </source>
</evidence>
<dbReference type="Proteomes" id="UP000006038">
    <property type="component" value="Chromosome 4"/>
</dbReference>
<evidence type="ECO:0000313" key="3">
    <source>
        <dbReference type="Proteomes" id="UP000006038"/>
    </source>
</evidence>
<reference evidence="2" key="1">
    <citation type="journal article" date="2013" name="Nat. Commun.">
        <title>Whole-genome sequencing of Oryza brachyantha reveals mechanisms underlying Oryza genome evolution.</title>
        <authorList>
            <person name="Chen J."/>
            <person name="Huang Q."/>
            <person name="Gao D."/>
            <person name="Wang J."/>
            <person name="Lang Y."/>
            <person name="Liu T."/>
            <person name="Li B."/>
            <person name="Bai Z."/>
            <person name="Luis Goicoechea J."/>
            <person name="Liang C."/>
            <person name="Chen C."/>
            <person name="Zhang W."/>
            <person name="Sun S."/>
            <person name="Liao Y."/>
            <person name="Zhang X."/>
            <person name="Yang L."/>
            <person name="Song C."/>
            <person name="Wang M."/>
            <person name="Shi J."/>
            <person name="Liu G."/>
            <person name="Liu J."/>
            <person name="Zhou H."/>
            <person name="Zhou W."/>
            <person name="Yu Q."/>
            <person name="An N."/>
            <person name="Chen Y."/>
            <person name="Cai Q."/>
            <person name="Wang B."/>
            <person name="Liu B."/>
            <person name="Min J."/>
            <person name="Huang Y."/>
            <person name="Wu H."/>
            <person name="Li Z."/>
            <person name="Zhang Y."/>
            <person name="Yin Y."/>
            <person name="Song W."/>
            <person name="Jiang J."/>
            <person name="Jackson S.A."/>
            <person name="Wing R.A."/>
            <person name="Wang J."/>
            <person name="Chen M."/>
        </authorList>
    </citation>
    <scope>NUCLEOTIDE SEQUENCE [LARGE SCALE GENOMIC DNA]</scope>
    <source>
        <strain evidence="2">cv. IRGC 101232</strain>
    </source>
</reference>
<keyword evidence="1" id="KW-0732">Signal</keyword>
<organism evidence="2">
    <name type="scientific">Oryza brachyantha</name>
    <name type="common">malo sina</name>
    <dbReference type="NCBI Taxonomy" id="4533"/>
    <lineage>
        <taxon>Eukaryota</taxon>
        <taxon>Viridiplantae</taxon>
        <taxon>Streptophyta</taxon>
        <taxon>Embryophyta</taxon>
        <taxon>Tracheophyta</taxon>
        <taxon>Spermatophyta</taxon>
        <taxon>Magnoliopsida</taxon>
        <taxon>Liliopsida</taxon>
        <taxon>Poales</taxon>
        <taxon>Poaceae</taxon>
        <taxon>BOP clade</taxon>
        <taxon>Oryzoideae</taxon>
        <taxon>Oryzeae</taxon>
        <taxon>Oryzinae</taxon>
        <taxon>Oryza</taxon>
    </lineage>
</organism>
<keyword evidence="3" id="KW-1185">Reference proteome</keyword>
<dbReference type="HOGENOM" id="CLU_2352772_0_0_1"/>
<dbReference type="EnsemblPlants" id="OB04G19030.1">
    <property type="protein sequence ID" value="OB04G19030.1"/>
    <property type="gene ID" value="OB04G19030"/>
</dbReference>
<feature type="signal peptide" evidence="1">
    <location>
        <begin position="1"/>
        <end position="16"/>
    </location>
</feature>
<reference evidence="2" key="2">
    <citation type="submission" date="2013-04" db="UniProtKB">
        <authorList>
            <consortium name="EnsemblPlants"/>
        </authorList>
    </citation>
    <scope>IDENTIFICATION</scope>
</reference>
<dbReference type="Gramene" id="OB04G19030.1">
    <property type="protein sequence ID" value="OB04G19030.1"/>
    <property type="gene ID" value="OB04G19030"/>
</dbReference>
<sequence>MILSLTLTCLPRSASTSSTGHWTSCFPSGDSQSFLGMASTDLNAGPALVAVVGDSVGLVGPAPDDPATLGWVVERLGGVEVAVVVAEAVVVVGEFGV</sequence>
<dbReference type="AlphaFoldDB" id="J3LXM8"/>